<sequence>MFLFSVILGVVLGYLLKGNIENLNNLEIKGWWLIALGFLVEFIMKIFLKSGNLQIGSLTYVLNIVMYSCIMAFIYINRKYKMILVIGIGFLLNIVVIFGNGCTMPISIKAMDILNVSGPVETKGLYSIISGETKFKFLADVIPYKLWKYGGIASIGDIVLSIGIIGIIIKGMKLRAD</sequence>
<dbReference type="RefSeq" id="WP_035129923.1">
    <property type="nucleotide sequence ID" value="NZ_JPMD01000003.1"/>
</dbReference>
<keyword evidence="1" id="KW-0472">Membrane</keyword>
<feature type="transmembrane region" description="Helical" evidence="1">
    <location>
        <begin position="28"/>
        <end position="48"/>
    </location>
</feature>
<protein>
    <recommendedName>
        <fullName evidence="4">DUF5317 domain-containing protein</fullName>
    </recommendedName>
</protein>
<evidence type="ECO:0000313" key="3">
    <source>
        <dbReference type="Proteomes" id="UP000028542"/>
    </source>
</evidence>
<dbReference type="EMBL" id="JPMD01000003">
    <property type="protein sequence ID" value="KEZ88368.1"/>
    <property type="molecule type" value="Genomic_DNA"/>
</dbReference>
<gene>
    <name evidence="2" type="ORF">IO99_02895</name>
</gene>
<dbReference type="STRING" id="318464.IO99_02895"/>
<feature type="transmembrane region" description="Helical" evidence="1">
    <location>
        <begin position="55"/>
        <end position="76"/>
    </location>
</feature>
<keyword evidence="1" id="KW-1133">Transmembrane helix</keyword>
<dbReference type="Proteomes" id="UP000028542">
    <property type="component" value="Unassembled WGS sequence"/>
</dbReference>
<evidence type="ECO:0000256" key="1">
    <source>
        <dbReference type="SAM" id="Phobius"/>
    </source>
</evidence>
<accession>A0A084JHD4</accession>
<name>A0A084JHD4_9CLOT</name>
<dbReference type="eggNOG" id="ENOG5030JTI">
    <property type="taxonomic scope" value="Bacteria"/>
</dbReference>
<evidence type="ECO:0008006" key="4">
    <source>
        <dbReference type="Google" id="ProtNLM"/>
    </source>
</evidence>
<evidence type="ECO:0000313" key="2">
    <source>
        <dbReference type="EMBL" id="KEZ88368.1"/>
    </source>
</evidence>
<keyword evidence="1" id="KW-0812">Transmembrane</keyword>
<feature type="transmembrane region" description="Helical" evidence="1">
    <location>
        <begin position="82"/>
        <end position="102"/>
    </location>
</feature>
<dbReference type="InterPro" id="IPR035168">
    <property type="entry name" value="DUF5317"/>
</dbReference>
<dbReference type="AlphaFoldDB" id="A0A084JHD4"/>
<dbReference type="Pfam" id="PF17248">
    <property type="entry name" value="DUF5317"/>
    <property type="match status" value="1"/>
</dbReference>
<organism evidence="2 3">
    <name type="scientific">Clostridium sulfidigenes</name>
    <dbReference type="NCBI Taxonomy" id="318464"/>
    <lineage>
        <taxon>Bacteria</taxon>
        <taxon>Bacillati</taxon>
        <taxon>Bacillota</taxon>
        <taxon>Clostridia</taxon>
        <taxon>Eubacteriales</taxon>
        <taxon>Clostridiaceae</taxon>
        <taxon>Clostridium</taxon>
    </lineage>
</organism>
<reference evidence="2 3" key="1">
    <citation type="submission" date="2014-07" db="EMBL/GenBank/DDBJ databases">
        <title>Draft genome of Clostridium sulfidigenes 113A isolated from sediments associated with methane hydrate from Krishna Godavari basin.</title>
        <authorList>
            <person name="Honkalas V.S."/>
            <person name="Dabir A.P."/>
            <person name="Arora P."/>
            <person name="Dhakephalkar P.K."/>
        </authorList>
    </citation>
    <scope>NUCLEOTIDE SEQUENCE [LARGE SCALE GENOMIC DNA]</scope>
    <source>
        <strain evidence="2 3">113A</strain>
    </source>
</reference>
<comment type="caution">
    <text evidence="2">The sequence shown here is derived from an EMBL/GenBank/DDBJ whole genome shotgun (WGS) entry which is preliminary data.</text>
</comment>
<keyword evidence="3" id="KW-1185">Reference proteome</keyword>
<feature type="transmembrane region" description="Helical" evidence="1">
    <location>
        <begin position="146"/>
        <end position="169"/>
    </location>
</feature>
<proteinExistence type="predicted"/>